<dbReference type="GO" id="GO:0019028">
    <property type="term" value="C:viral capsid"/>
    <property type="evidence" value="ECO:0007669"/>
    <property type="project" value="UniProtKB-KW"/>
</dbReference>
<accession>A0A8S5L3V9</accession>
<evidence type="ECO:0000256" key="3">
    <source>
        <dbReference type="ARBA" id="ARBA00022844"/>
    </source>
</evidence>
<keyword evidence="3" id="KW-0946">Virion</keyword>
<dbReference type="Proteomes" id="UP000676438">
    <property type="component" value="Segment"/>
</dbReference>
<evidence type="ECO:0000313" key="4">
    <source>
        <dbReference type="EMBL" id="DAD52376.1"/>
    </source>
</evidence>
<evidence type="ECO:0000313" key="5">
    <source>
        <dbReference type="Proteomes" id="UP000676438"/>
    </source>
</evidence>
<gene>
    <name evidence="4" type="primary">SRR5466364_3_3</name>
</gene>
<organism evidence="4 5">
    <name type="scientific">ssRNA phage SRR5466364_3</name>
    <dbReference type="NCBI Taxonomy" id="2786397"/>
    <lineage>
        <taxon>Viruses</taxon>
        <taxon>Riboviria</taxon>
        <taxon>Orthornavirae</taxon>
        <taxon>Lenarviricota</taxon>
        <taxon>Leviviricetes</taxon>
        <taxon>Norzivirales</taxon>
        <taxon>Fiersviridae</taxon>
        <taxon>Sholavirus</taxon>
        <taxon>Sholavirus sp. 'caenicola'</taxon>
    </lineage>
</organism>
<dbReference type="GeneID" id="80399007"/>
<evidence type="ECO:0000256" key="1">
    <source>
        <dbReference type="ARBA" id="ARBA00004328"/>
    </source>
</evidence>
<comment type="subcellular location">
    <subcellularLocation>
        <location evidence="1">Virion</location>
    </subcellularLocation>
</comment>
<reference evidence="4" key="1">
    <citation type="submission" date="2020-09" db="EMBL/GenBank/DDBJ databases">
        <title>Leviviricetes taxonomy.</title>
        <authorList>
            <person name="Stockdale S.R."/>
            <person name="Callanan J."/>
            <person name="Adriaenssens E.M."/>
            <person name="Kuhn J.H."/>
            <person name="Rumnieks J."/>
            <person name="Shkoporov A."/>
            <person name="Draper L.A."/>
            <person name="Ross P."/>
            <person name="Hill C."/>
        </authorList>
    </citation>
    <scope>NUCLEOTIDE SEQUENCE</scope>
</reference>
<dbReference type="EMBL" id="BK014086">
    <property type="protein sequence ID" value="DAD52376.1"/>
    <property type="molecule type" value="Genomic_RNA"/>
</dbReference>
<dbReference type="InterPro" id="IPR015954">
    <property type="entry name" value="Phage_RNA-type_capsid"/>
</dbReference>
<protein>
    <submittedName>
        <fullName evidence="4">Coat protein</fullName>
    </submittedName>
</protein>
<evidence type="ECO:0000256" key="2">
    <source>
        <dbReference type="ARBA" id="ARBA00022561"/>
    </source>
</evidence>
<proteinExistence type="predicted"/>
<dbReference type="SUPFAM" id="SSF55405">
    <property type="entry name" value="RNA bacteriophage capsid protein"/>
    <property type="match status" value="1"/>
</dbReference>
<dbReference type="Gene3D" id="3.30.380.10">
    <property type="entry name" value="MS2 Viral Coat Protein"/>
    <property type="match status" value="1"/>
</dbReference>
<dbReference type="RefSeq" id="YP_010769866.1">
    <property type="nucleotide sequence ID" value="NC_074095.1"/>
</dbReference>
<keyword evidence="2 4" id="KW-0167">Capsid protein</keyword>
<sequence length="159" mass="16716">MATMTNLLVKDDANPLVEQTLVPITDTPEPFWRSNAASVPYEGQIRLTQSVVKQKNGSYKITAKLEVPVMETLGASGTSFGYVAPPKVAYVTTAIVTMFADRRSTIADRSNCLKMMIGLLAGASSVTATGTINGASAADAVKNSVAAFPQLFSALILAS</sequence>
<name>A0A8S5L3V9_9VIRU</name>
<dbReference type="KEGG" id="vg:80399007"/>